<protein>
    <recommendedName>
        <fullName evidence="1">Fibronectin type-III domain-containing protein</fullName>
    </recommendedName>
</protein>
<evidence type="ECO:0000313" key="2">
    <source>
        <dbReference type="EMBL" id="ROT76902.1"/>
    </source>
</evidence>
<organism evidence="2 3">
    <name type="scientific">Penaeus vannamei</name>
    <name type="common">Whiteleg shrimp</name>
    <name type="synonym">Litopenaeus vannamei</name>
    <dbReference type="NCBI Taxonomy" id="6689"/>
    <lineage>
        <taxon>Eukaryota</taxon>
        <taxon>Metazoa</taxon>
        <taxon>Ecdysozoa</taxon>
        <taxon>Arthropoda</taxon>
        <taxon>Crustacea</taxon>
        <taxon>Multicrustacea</taxon>
        <taxon>Malacostraca</taxon>
        <taxon>Eumalacostraca</taxon>
        <taxon>Eucarida</taxon>
        <taxon>Decapoda</taxon>
        <taxon>Dendrobranchiata</taxon>
        <taxon>Penaeoidea</taxon>
        <taxon>Penaeidae</taxon>
        <taxon>Penaeus</taxon>
    </lineage>
</organism>
<dbReference type="OrthoDB" id="10502417at2759"/>
<sequence>MEGTFYRKTSKGTSILLTDLQYFTRYKVNIRSCQGNESKPKFCSEWKDYEAITSPDLEMNNVTNLAISIVNGRGKAEEEGIWNSSPMEYGVRPNDDVNLSHAGDSPFASFNFSFAVTTSKPPVTSSSSSFSIPLSSSVSVSTTTHNLLLTWSPPEAPNGEPLAYFIKYSYKNALQENKEVVKCLSVEQARVKGFQYGFKSLKPGKYKFSIMLRSTSGDGIFVEYEREILLRMVWSPLLQERMMSRS</sequence>
<proteinExistence type="predicted"/>
<reference evidence="2 3" key="2">
    <citation type="submission" date="2019-01" db="EMBL/GenBank/DDBJ databases">
        <title>The decoding of complex shrimp genome reveals the adaptation for benthos swimmer, frequently molting mechanism and breeding impact on genome.</title>
        <authorList>
            <person name="Sun Y."/>
            <person name="Gao Y."/>
            <person name="Yu Y."/>
        </authorList>
    </citation>
    <scope>NUCLEOTIDE SEQUENCE [LARGE SCALE GENOMIC DNA]</scope>
    <source>
        <tissue evidence="2">Muscle</tissue>
    </source>
</reference>
<dbReference type="Proteomes" id="UP000283509">
    <property type="component" value="Unassembled WGS sequence"/>
</dbReference>
<dbReference type="AlphaFoldDB" id="A0A3R7MAY6"/>
<reference evidence="2 3" key="1">
    <citation type="submission" date="2018-04" db="EMBL/GenBank/DDBJ databases">
        <authorList>
            <person name="Zhang X."/>
            <person name="Yuan J."/>
            <person name="Li F."/>
            <person name="Xiang J."/>
        </authorList>
    </citation>
    <scope>NUCLEOTIDE SEQUENCE [LARGE SCALE GENOMIC DNA]</scope>
    <source>
        <tissue evidence="2">Muscle</tissue>
    </source>
</reference>
<dbReference type="CDD" id="cd00063">
    <property type="entry name" value="FN3"/>
    <property type="match status" value="1"/>
</dbReference>
<dbReference type="PROSITE" id="PS50853">
    <property type="entry name" value="FN3"/>
    <property type="match status" value="1"/>
</dbReference>
<dbReference type="Gene3D" id="2.60.40.10">
    <property type="entry name" value="Immunoglobulins"/>
    <property type="match status" value="1"/>
</dbReference>
<evidence type="ECO:0000259" key="1">
    <source>
        <dbReference type="PROSITE" id="PS50853"/>
    </source>
</evidence>
<comment type="caution">
    <text evidence="2">The sequence shown here is derived from an EMBL/GenBank/DDBJ whole genome shotgun (WGS) entry which is preliminary data.</text>
</comment>
<dbReference type="InterPro" id="IPR013783">
    <property type="entry name" value="Ig-like_fold"/>
</dbReference>
<dbReference type="InterPro" id="IPR036116">
    <property type="entry name" value="FN3_sf"/>
</dbReference>
<keyword evidence="3" id="KW-1185">Reference proteome</keyword>
<name>A0A3R7MAY6_PENVA</name>
<gene>
    <name evidence="2" type="ORF">C7M84_004487</name>
</gene>
<dbReference type="InterPro" id="IPR003961">
    <property type="entry name" value="FN3_dom"/>
</dbReference>
<feature type="domain" description="Fibronectin type-III" evidence="1">
    <location>
        <begin position="132"/>
        <end position="233"/>
    </location>
</feature>
<dbReference type="EMBL" id="QCYY01001595">
    <property type="protein sequence ID" value="ROT76902.1"/>
    <property type="molecule type" value="Genomic_DNA"/>
</dbReference>
<dbReference type="SUPFAM" id="SSF49265">
    <property type="entry name" value="Fibronectin type III"/>
    <property type="match status" value="1"/>
</dbReference>
<accession>A0A3R7MAY6</accession>
<dbReference type="Pfam" id="PF00041">
    <property type="entry name" value="fn3"/>
    <property type="match status" value="1"/>
</dbReference>
<evidence type="ECO:0000313" key="3">
    <source>
        <dbReference type="Proteomes" id="UP000283509"/>
    </source>
</evidence>